<keyword evidence="1" id="KW-1133">Transmembrane helix</keyword>
<keyword evidence="1" id="KW-0812">Transmembrane</keyword>
<gene>
    <name evidence="2" type="ORF">ACFSKX_17875</name>
</gene>
<comment type="caution">
    <text evidence="2">The sequence shown here is derived from an EMBL/GenBank/DDBJ whole genome shotgun (WGS) entry which is preliminary data.</text>
</comment>
<evidence type="ECO:0000256" key="1">
    <source>
        <dbReference type="SAM" id="Phobius"/>
    </source>
</evidence>
<organism evidence="2 3">
    <name type="scientific">Microbulbifer halophilus</name>
    <dbReference type="NCBI Taxonomy" id="453963"/>
    <lineage>
        <taxon>Bacteria</taxon>
        <taxon>Pseudomonadati</taxon>
        <taxon>Pseudomonadota</taxon>
        <taxon>Gammaproteobacteria</taxon>
        <taxon>Cellvibrionales</taxon>
        <taxon>Microbulbiferaceae</taxon>
        <taxon>Microbulbifer</taxon>
    </lineage>
</organism>
<protein>
    <submittedName>
        <fullName evidence="2">Uncharacterized protein</fullName>
    </submittedName>
</protein>
<keyword evidence="3" id="KW-1185">Reference proteome</keyword>
<proteinExistence type="predicted"/>
<dbReference type="Proteomes" id="UP001597425">
    <property type="component" value="Unassembled WGS sequence"/>
</dbReference>
<keyword evidence="1" id="KW-0472">Membrane</keyword>
<name>A0ABW5EFE9_9GAMM</name>
<accession>A0ABW5EFE9</accession>
<evidence type="ECO:0000313" key="2">
    <source>
        <dbReference type="EMBL" id="MFD2312293.1"/>
    </source>
</evidence>
<reference evidence="3" key="1">
    <citation type="journal article" date="2019" name="Int. J. Syst. Evol. Microbiol.">
        <title>The Global Catalogue of Microorganisms (GCM) 10K type strain sequencing project: providing services to taxonomists for standard genome sequencing and annotation.</title>
        <authorList>
            <consortium name="The Broad Institute Genomics Platform"/>
            <consortium name="The Broad Institute Genome Sequencing Center for Infectious Disease"/>
            <person name="Wu L."/>
            <person name="Ma J."/>
        </authorList>
    </citation>
    <scope>NUCLEOTIDE SEQUENCE [LARGE SCALE GENOMIC DNA]</scope>
    <source>
        <strain evidence="3">KCTC 12848</strain>
    </source>
</reference>
<dbReference type="EMBL" id="JBHUJD010000034">
    <property type="protein sequence ID" value="MFD2312293.1"/>
    <property type="molecule type" value="Genomic_DNA"/>
</dbReference>
<dbReference type="RefSeq" id="WP_265723304.1">
    <property type="nucleotide sequence ID" value="NZ_JAPIVK010000045.1"/>
</dbReference>
<sequence>MNVWERQYRDAAAEITSPGALDEKILKRARQFKPIKRDNNRVLSGIASGCAALAVVVLLIHPAQYLGALTPGQHSTGSAGQAPLNDWQSHRSGSVAAADPWFALRSEVKAGNYLALCQHWRRQQRGKASEQLPRDLENQAREHCRLLQTR</sequence>
<evidence type="ECO:0000313" key="3">
    <source>
        <dbReference type="Proteomes" id="UP001597425"/>
    </source>
</evidence>
<feature type="transmembrane region" description="Helical" evidence="1">
    <location>
        <begin position="42"/>
        <end position="61"/>
    </location>
</feature>